<dbReference type="SUPFAM" id="SSF47616">
    <property type="entry name" value="GST C-terminal domain-like"/>
    <property type="match status" value="1"/>
</dbReference>
<dbReference type="InterPro" id="IPR036249">
    <property type="entry name" value="Thioredoxin-like_sf"/>
</dbReference>
<dbReference type="GO" id="GO:0006749">
    <property type="term" value="P:glutathione metabolic process"/>
    <property type="evidence" value="ECO:0007669"/>
    <property type="project" value="InterPro"/>
</dbReference>
<sequence>MADEVKLYGVAGSPFVCRVSIALNLKEIKHEFVVEDLSNKSADLIKYNPVHKKVPVFVHNGNPISESLVIIEYIDETWKGVPILPQDDYERLGLDFGRNSLTIRQEFFGGDSINLVDISAVFIAFWLGAAEEALGIKILAKDKFPKLTEWADNCINCQAVKDCLPPRENIVAFLRVGLARHDSVRRL</sequence>
<evidence type="ECO:0000259" key="6">
    <source>
        <dbReference type="PROSITE" id="PS50405"/>
    </source>
</evidence>
<comment type="similarity">
    <text evidence="3">Belongs to the GST superfamily. Tau family.</text>
</comment>
<dbReference type="CDD" id="cd03185">
    <property type="entry name" value="GST_C_Tau"/>
    <property type="match status" value="1"/>
</dbReference>
<dbReference type="OrthoDB" id="4951845at2759"/>
<gene>
    <name evidence="7" type="ORF">E3N88_41888</name>
</gene>
<evidence type="ECO:0000256" key="4">
    <source>
        <dbReference type="ARBA" id="ARBA00047960"/>
    </source>
</evidence>
<dbReference type="GO" id="GO:0005737">
    <property type="term" value="C:cytoplasm"/>
    <property type="evidence" value="ECO:0007669"/>
    <property type="project" value="TreeGrafter"/>
</dbReference>
<dbReference type="Gene3D" id="3.40.30.10">
    <property type="entry name" value="Glutaredoxin"/>
    <property type="match status" value="1"/>
</dbReference>
<dbReference type="PANTHER" id="PTHR11260:SF676">
    <property type="entry name" value="GLUTATHIONE S-TRANSFERASE U8"/>
    <property type="match status" value="1"/>
</dbReference>
<dbReference type="InterPro" id="IPR004045">
    <property type="entry name" value="Glutathione_S-Trfase_N"/>
</dbReference>
<dbReference type="EC" id="2.5.1.18" evidence="1"/>
<dbReference type="PROSITE" id="PS50405">
    <property type="entry name" value="GST_CTER"/>
    <property type="match status" value="1"/>
</dbReference>
<protein>
    <recommendedName>
        <fullName evidence="1">glutathione transferase</fullName>
        <ecNumber evidence="1">2.5.1.18</ecNumber>
    </recommendedName>
</protein>
<evidence type="ECO:0000256" key="3">
    <source>
        <dbReference type="ARBA" id="ARBA00025743"/>
    </source>
</evidence>
<dbReference type="EMBL" id="SZYD01000195">
    <property type="protein sequence ID" value="KAD2080477.1"/>
    <property type="molecule type" value="Genomic_DNA"/>
</dbReference>
<dbReference type="InterPro" id="IPR004046">
    <property type="entry name" value="GST_C"/>
</dbReference>
<dbReference type="InterPro" id="IPR010987">
    <property type="entry name" value="Glutathione-S-Trfase_C-like"/>
</dbReference>
<dbReference type="Proteomes" id="UP000326396">
    <property type="component" value="Unassembled WGS sequence"/>
</dbReference>
<keyword evidence="2" id="KW-0808">Transferase</keyword>
<dbReference type="PROSITE" id="PS50404">
    <property type="entry name" value="GST_NTER"/>
    <property type="match status" value="1"/>
</dbReference>
<dbReference type="Gene3D" id="1.20.1050.10">
    <property type="match status" value="1"/>
</dbReference>
<keyword evidence="8" id="KW-1185">Reference proteome</keyword>
<dbReference type="GO" id="GO:0004364">
    <property type="term" value="F:glutathione transferase activity"/>
    <property type="evidence" value="ECO:0007669"/>
    <property type="project" value="UniProtKB-EC"/>
</dbReference>
<feature type="domain" description="GST C-terminal" evidence="6">
    <location>
        <begin position="43"/>
        <end position="173"/>
    </location>
</feature>
<dbReference type="InterPro" id="IPR045073">
    <property type="entry name" value="Omega/Tau-like"/>
</dbReference>
<dbReference type="CDD" id="cd03058">
    <property type="entry name" value="GST_N_Tau"/>
    <property type="match status" value="1"/>
</dbReference>
<feature type="domain" description="GST N-terminal" evidence="5">
    <location>
        <begin position="3"/>
        <end position="82"/>
    </location>
</feature>
<evidence type="ECO:0000256" key="2">
    <source>
        <dbReference type="ARBA" id="ARBA00022679"/>
    </source>
</evidence>
<evidence type="ECO:0000313" key="8">
    <source>
        <dbReference type="Proteomes" id="UP000326396"/>
    </source>
</evidence>
<evidence type="ECO:0000259" key="5">
    <source>
        <dbReference type="PROSITE" id="PS50404"/>
    </source>
</evidence>
<dbReference type="AlphaFoldDB" id="A0A5N6LJB7"/>
<evidence type="ECO:0000256" key="1">
    <source>
        <dbReference type="ARBA" id="ARBA00012452"/>
    </source>
</evidence>
<comment type="caution">
    <text evidence="7">The sequence shown here is derived from an EMBL/GenBank/DDBJ whole genome shotgun (WGS) entry which is preliminary data.</text>
</comment>
<name>A0A5N6LJB7_9ASTR</name>
<comment type="catalytic activity">
    <reaction evidence="4">
        <text>RX + glutathione = an S-substituted glutathione + a halide anion + H(+)</text>
        <dbReference type="Rhea" id="RHEA:16437"/>
        <dbReference type="ChEBI" id="CHEBI:15378"/>
        <dbReference type="ChEBI" id="CHEBI:16042"/>
        <dbReference type="ChEBI" id="CHEBI:17792"/>
        <dbReference type="ChEBI" id="CHEBI:57925"/>
        <dbReference type="ChEBI" id="CHEBI:90779"/>
        <dbReference type="EC" id="2.5.1.18"/>
    </reaction>
</comment>
<reference evidence="7 8" key="1">
    <citation type="submission" date="2019-05" db="EMBL/GenBank/DDBJ databases">
        <title>Mikania micrantha, genome provides insights into the molecular mechanism of rapid growth.</title>
        <authorList>
            <person name="Liu B."/>
        </authorList>
    </citation>
    <scope>NUCLEOTIDE SEQUENCE [LARGE SCALE GENOMIC DNA]</scope>
    <source>
        <strain evidence="7">NLD-2019</strain>
        <tissue evidence="7">Leaf</tissue>
    </source>
</reference>
<dbReference type="InterPro" id="IPR036282">
    <property type="entry name" value="Glutathione-S-Trfase_C_sf"/>
</dbReference>
<dbReference type="Pfam" id="PF00043">
    <property type="entry name" value="GST_C"/>
    <property type="match status" value="1"/>
</dbReference>
<dbReference type="PANTHER" id="PTHR11260">
    <property type="entry name" value="GLUTATHIONE S-TRANSFERASE, GST, SUPERFAMILY, GST DOMAIN CONTAINING"/>
    <property type="match status" value="1"/>
</dbReference>
<dbReference type="SUPFAM" id="SSF52833">
    <property type="entry name" value="Thioredoxin-like"/>
    <property type="match status" value="1"/>
</dbReference>
<organism evidence="7 8">
    <name type="scientific">Mikania micrantha</name>
    <name type="common">bitter vine</name>
    <dbReference type="NCBI Taxonomy" id="192012"/>
    <lineage>
        <taxon>Eukaryota</taxon>
        <taxon>Viridiplantae</taxon>
        <taxon>Streptophyta</taxon>
        <taxon>Embryophyta</taxon>
        <taxon>Tracheophyta</taxon>
        <taxon>Spermatophyta</taxon>
        <taxon>Magnoliopsida</taxon>
        <taxon>eudicotyledons</taxon>
        <taxon>Gunneridae</taxon>
        <taxon>Pentapetalae</taxon>
        <taxon>asterids</taxon>
        <taxon>campanulids</taxon>
        <taxon>Asterales</taxon>
        <taxon>Asteraceae</taxon>
        <taxon>Asteroideae</taxon>
        <taxon>Heliantheae alliance</taxon>
        <taxon>Eupatorieae</taxon>
        <taxon>Mikania</taxon>
    </lineage>
</organism>
<evidence type="ECO:0000313" key="7">
    <source>
        <dbReference type="EMBL" id="KAD2080477.1"/>
    </source>
</evidence>
<dbReference type="Pfam" id="PF02798">
    <property type="entry name" value="GST_N"/>
    <property type="match status" value="1"/>
</dbReference>
<accession>A0A5N6LJB7</accession>
<proteinExistence type="inferred from homology"/>
<dbReference type="FunFam" id="3.40.30.10:FF:000044">
    <property type="entry name" value="Glutathione S-transferase GSTU6"/>
    <property type="match status" value="1"/>
</dbReference>
<dbReference type="InterPro" id="IPR045074">
    <property type="entry name" value="GST_C_Tau"/>
</dbReference>